<dbReference type="PANTHER" id="PTHR43792">
    <property type="entry name" value="GNAT FAMILY, PUTATIVE (AFU_ORTHOLOGUE AFUA_3G00765)-RELATED-RELATED"/>
    <property type="match status" value="1"/>
</dbReference>
<comment type="caution">
    <text evidence="2">The sequence shown here is derived from an EMBL/GenBank/DDBJ whole genome shotgun (WGS) entry which is preliminary data.</text>
</comment>
<dbReference type="PATRIC" id="fig|1608419.3.peg.2202"/>
<reference evidence="2 3" key="2">
    <citation type="submission" date="2015-05" db="EMBL/GenBank/DDBJ databases">
        <title>Lifestyle Evolution in Cyanobacterial Symbionts of Sponges.</title>
        <authorList>
            <person name="Burgsdorf I."/>
            <person name="Slaby B.M."/>
            <person name="Handley K.M."/>
            <person name="Haber M."/>
            <person name="Blom J."/>
            <person name="Marshall C.W."/>
            <person name="Gilbert J.A."/>
            <person name="Hentschel U."/>
            <person name="Steindler L."/>
        </authorList>
    </citation>
    <scope>NUCLEOTIDE SEQUENCE [LARGE SCALE GENOMIC DNA]</scope>
    <source>
        <strain evidence="2">15L</strain>
    </source>
</reference>
<dbReference type="Pfam" id="PF13302">
    <property type="entry name" value="Acetyltransf_3"/>
    <property type="match status" value="1"/>
</dbReference>
<dbReference type="GO" id="GO:0016747">
    <property type="term" value="F:acyltransferase activity, transferring groups other than amino-acyl groups"/>
    <property type="evidence" value="ECO:0007669"/>
    <property type="project" value="InterPro"/>
</dbReference>
<dbReference type="InterPro" id="IPR000182">
    <property type="entry name" value="GNAT_dom"/>
</dbReference>
<name>A0A0G8AWM7_9SYNE</name>
<sequence>MAQRITAQIPVLETARLRLRAPLITDFQVYARIACSRRARFLGGPMTREEAWDDFARTCSVWLWRGHGAWVMMQKADDVPLGVVLLGFEPGDQDPELGIALTQAAEAQGFALEAARVARDYAFRALEFPRLVSYVSPENTRAVALMEKLGAQCEPALLNGNLVYRHTPPSARMDPHS</sequence>
<dbReference type="InterPro" id="IPR051531">
    <property type="entry name" value="N-acetyltransferase"/>
</dbReference>
<evidence type="ECO:0000313" key="2">
    <source>
        <dbReference type="EMBL" id="KKZ13710.1"/>
    </source>
</evidence>
<dbReference type="Proteomes" id="UP000035037">
    <property type="component" value="Unassembled WGS sequence"/>
</dbReference>
<dbReference type="PANTHER" id="PTHR43792:SF1">
    <property type="entry name" value="N-ACETYLTRANSFERASE DOMAIN-CONTAINING PROTEIN"/>
    <property type="match status" value="1"/>
</dbReference>
<gene>
    <name evidence="2" type="ORF">TQ37_03695</name>
</gene>
<evidence type="ECO:0000313" key="3">
    <source>
        <dbReference type="Proteomes" id="UP000035037"/>
    </source>
</evidence>
<dbReference type="Gene3D" id="3.40.630.30">
    <property type="match status" value="1"/>
</dbReference>
<proteinExistence type="predicted"/>
<evidence type="ECO:0000259" key="1">
    <source>
        <dbReference type="PROSITE" id="PS51186"/>
    </source>
</evidence>
<accession>A0A0G8AWM7</accession>
<dbReference type="AlphaFoldDB" id="A0A0G8AWM7"/>
<dbReference type="PROSITE" id="PS51186">
    <property type="entry name" value="GNAT"/>
    <property type="match status" value="1"/>
</dbReference>
<feature type="domain" description="N-acetyltransferase" evidence="1">
    <location>
        <begin position="31"/>
        <end position="169"/>
    </location>
</feature>
<organism evidence="2 3">
    <name type="scientific">Candidatus Synechococcus spongiarum 15L</name>
    <dbReference type="NCBI Taxonomy" id="1608419"/>
    <lineage>
        <taxon>Bacteria</taxon>
        <taxon>Bacillati</taxon>
        <taxon>Cyanobacteriota</taxon>
        <taxon>Cyanophyceae</taxon>
        <taxon>Synechococcales</taxon>
        <taxon>Synechococcaceae</taxon>
        <taxon>Synechococcus</taxon>
    </lineage>
</organism>
<dbReference type="EMBL" id="JYFQ01000074">
    <property type="protein sequence ID" value="KKZ13710.1"/>
    <property type="molecule type" value="Genomic_DNA"/>
</dbReference>
<dbReference type="InterPro" id="IPR016181">
    <property type="entry name" value="Acyl_CoA_acyltransferase"/>
</dbReference>
<dbReference type="SUPFAM" id="SSF55729">
    <property type="entry name" value="Acyl-CoA N-acyltransferases (Nat)"/>
    <property type="match status" value="1"/>
</dbReference>
<reference evidence="2 3" key="1">
    <citation type="submission" date="2015-02" db="EMBL/GenBank/DDBJ databases">
        <authorList>
            <person name="Slaby B."/>
            <person name="Hentschel U."/>
        </authorList>
    </citation>
    <scope>NUCLEOTIDE SEQUENCE [LARGE SCALE GENOMIC DNA]</scope>
    <source>
        <strain evidence="2">15L</strain>
    </source>
</reference>
<protein>
    <recommendedName>
        <fullName evidence="1">N-acetyltransferase domain-containing protein</fullName>
    </recommendedName>
</protein>
<dbReference type="STRING" id="431041.FLM9_1397"/>